<accession>A0A9D2WNH5</accession>
<dbReference type="Gene3D" id="3.50.50.60">
    <property type="entry name" value="FAD/NAD(P)-binding domain"/>
    <property type="match status" value="2"/>
</dbReference>
<dbReference type="InterPro" id="IPR036188">
    <property type="entry name" value="FAD/NAD-bd_sf"/>
</dbReference>
<gene>
    <name evidence="1" type="ORF">SPSYN_02216</name>
</gene>
<dbReference type="OrthoDB" id="25353at2"/>
<reference evidence="1" key="1">
    <citation type="submission" date="2016-02" db="EMBL/GenBank/DDBJ databases">
        <title>Draft Genome Sequence of Sporotomaculum syntrophicum Strain FB, a Syntrophic Benzoate Degrader.</title>
        <authorList>
            <person name="Nobu M.K."/>
            <person name="Narihiro T."/>
            <person name="Qiu Y.-L."/>
            <person name="Ohashi A."/>
            <person name="Liu W.-T."/>
            <person name="Yuji S."/>
        </authorList>
    </citation>
    <scope>NUCLEOTIDE SEQUENCE</scope>
    <source>
        <strain evidence="1">FB</strain>
    </source>
</reference>
<dbReference type="PROSITE" id="PS51257">
    <property type="entry name" value="PROKAR_LIPOPROTEIN"/>
    <property type="match status" value="1"/>
</dbReference>
<evidence type="ECO:0000313" key="2">
    <source>
        <dbReference type="Proteomes" id="UP000798488"/>
    </source>
</evidence>
<proteinExistence type="predicted"/>
<sequence length="361" mass="39967">MKVAIMGAGLAGLACSVVLEQYGIVPDIYEAQYKIGARFTNGEAIMNILDYPIEDCFSYLAHQYKVELEPINALKSLVIHGPKDSALITGELGYITARGNHPKALEVQLGDISKAPVFNNNFFTTDDLKDKYDVVVVATGNSNEPKRQQTWETDIVANIIGASIRGHFNPHQAEVWFNDCYAPQGYCFLLPYHSHVASLCLAVPGTEGVDLEVLWQKFLAGLDWEFSIKDTFTLHSFEIGRNKSLVTENLVFIGHAGGFVMPFLGFGQFTSMLSGFEAAIAIANSNLQSYIDAMQPLIESYYPSLKMRRVLAGMDNHKYNLVIKILQNKYANTVFSKFPLPVLKAAAAVLDPFTSINPELH</sequence>
<dbReference type="PANTHER" id="PTHR42685">
    <property type="entry name" value="GERANYLGERANYL DIPHOSPHATE REDUCTASE"/>
    <property type="match status" value="1"/>
</dbReference>
<dbReference type="AlphaFoldDB" id="A0A9D2WNH5"/>
<protein>
    <submittedName>
        <fullName evidence="1">Glutamate synthase subunit beta</fullName>
    </submittedName>
</protein>
<dbReference type="EMBL" id="LSRS01000005">
    <property type="protein sequence ID" value="KAF1084439.1"/>
    <property type="molecule type" value="Genomic_DNA"/>
</dbReference>
<evidence type="ECO:0000313" key="1">
    <source>
        <dbReference type="EMBL" id="KAF1084439.1"/>
    </source>
</evidence>
<dbReference type="InterPro" id="IPR050407">
    <property type="entry name" value="Geranylgeranyl_reductase"/>
</dbReference>
<organism evidence="1 2">
    <name type="scientific">Sporotomaculum syntrophicum</name>
    <dbReference type="NCBI Taxonomy" id="182264"/>
    <lineage>
        <taxon>Bacteria</taxon>
        <taxon>Bacillati</taxon>
        <taxon>Bacillota</taxon>
        <taxon>Clostridia</taxon>
        <taxon>Eubacteriales</taxon>
        <taxon>Desulfallaceae</taxon>
        <taxon>Sporotomaculum</taxon>
    </lineage>
</organism>
<keyword evidence="2" id="KW-1185">Reference proteome</keyword>
<dbReference type="PANTHER" id="PTHR42685:SF18">
    <property type="entry name" value="DIGERANYLGERANYLGLYCEROPHOSPHOLIPID REDUCTASE"/>
    <property type="match status" value="1"/>
</dbReference>
<dbReference type="RefSeq" id="WP_161822521.1">
    <property type="nucleotide sequence ID" value="NZ_LSRS01000005.1"/>
</dbReference>
<dbReference type="SUPFAM" id="SSF51905">
    <property type="entry name" value="FAD/NAD(P)-binding domain"/>
    <property type="match status" value="1"/>
</dbReference>
<comment type="caution">
    <text evidence="1">The sequence shown here is derived from an EMBL/GenBank/DDBJ whole genome shotgun (WGS) entry which is preliminary data.</text>
</comment>
<name>A0A9D2WNH5_9FIRM</name>
<dbReference type="Proteomes" id="UP000798488">
    <property type="component" value="Unassembled WGS sequence"/>
</dbReference>